<evidence type="ECO:0000256" key="2">
    <source>
        <dbReference type="ARBA" id="ARBA00022475"/>
    </source>
</evidence>
<dbReference type="RefSeq" id="WP_356955573.1">
    <property type="nucleotide sequence ID" value="NZ_JBEYBD010000004.1"/>
</dbReference>
<evidence type="ECO:0000256" key="1">
    <source>
        <dbReference type="ARBA" id="ARBA00004651"/>
    </source>
</evidence>
<dbReference type="Proteomes" id="UP001550628">
    <property type="component" value="Unassembled WGS sequence"/>
</dbReference>
<organism evidence="7 8">
    <name type="scientific">Nocardia rhamnosiphila</name>
    <dbReference type="NCBI Taxonomy" id="426716"/>
    <lineage>
        <taxon>Bacteria</taxon>
        <taxon>Bacillati</taxon>
        <taxon>Actinomycetota</taxon>
        <taxon>Actinomycetes</taxon>
        <taxon>Mycobacteriales</taxon>
        <taxon>Nocardiaceae</taxon>
        <taxon>Nocardia</taxon>
    </lineage>
</organism>
<feature type="transmembrane region" description="Helical" evidence="6">
    <location>
        <begin position="299"/>
        <end position="319"/>
    </location>
</feature>
<feature type="transmembrane region" description="Helical" evidence="6">
    <location>
        <begin position="101"/>
        <end position="121"/>
    </location>
</feature>
<keyword evidence="3 6" id="KW-0812">Transmembrane</keyword>
<feature type="transmembrane region" description="Helical" evidence="6">
    <location>
        <begin position="56"/>
        <end position="74"/>
    </location>
</feature>
<keyword evidence="5 6" id="KW-0472">Membrane</keyword>
<dbReference type="Pfam" id="PF09678">
    <property type="entry name" value="Caa3_CtaG"/>
    <property type="match status" value="1"/>
</dbReference>
<reference evidence="7 8" key="1">
    <citation type="submission" date="2024-06" db="EMBL/GenBank/DDBJ databases">
        <title>The Natural Products Discovery Center: Release of the First 8490 Sequenced Strains for Exploring Actinobacteria Biosynthetic Diversity.</title>
        <authorList>
            <person name="Kalkreuter E."/>
            <person name="Kautsar S.A."/>
            <person name="Yang D."/>
            <person name="Bader C.D."/>
            <person name="Teijaro C.N."/>
            <person name="Fluegel L."/>
            <person name="Davis C.M."/>
            <person name="Simpson J.R."/>
            <person name="Lauterbach L."/>
            <person name="Steele A.D."/>
            <person name="Gui C."/>
            <person name="Meng S."/>
            <person name="Li G."/>
            <person name="Viehrig K."/>
            <person name="Ye F."/>
            <person name="Su P."/>
            <person name="Kiefer A.F."/>
            <person name="Nichols A."/>
            <person name="Cepeda A.J."/>
            <person name="Yan W."/>
            <person name="Fan B."/>
            <person name="Jiang Y."/>
            <person name="Adhikari A."/>
            <person name="Zheng C.-J."/>
            <person name="Schuster L."/>
            <person name="Cowan T.M."/>
            <person name="Smanski M.J."/>
            <person name="Chevrette M.G."/>
            <person name="De Carvalho L.P.S."/>
            <person name="Shen B."/>
        </authorList>
    </citation>
    <scope>NUCLEOTIDE SEQUENCE [LARGE SCALE GENOMIC DNA]</scope>
    <source>
        <strain evidence="7 8">NPDC019708</strain>
    </source>
</reference>
<feature type="transmembrane region" description="Helical" evidence="6">
    <location>
        <begin position="390"/>
        <end position="413"/>
    </location>
</feature>
<feature type="transmembrane region" description="Helical" evidence="6">
    <location>
        <begin position="358"/>
        <end position="378"/>
    </location>
</feature>
<feature type="transmembrane region" description="Helical" evidence="6">
    <location>
        <begin position="590"/>
        <end position="613"/>
    </location>
</feature>
<evidence type="ECO:0000256" key="3">
    <source>
        <dbReference type="ARBA" id="ARBA00022692"/>
    </source>
</evidence>
<feature type="transmembrane region" description="Helical" evidence="6">
    <location>
        <begin position="270"/>
        <end position="287"/>
    </location>
</feature>
<evidence type="ECO:0000256" key="6">
    <source>
        <dbReference type="SAM" id="Phobius"/>
    </source>
</evidence>
<feature type="transmembrane region" description="Helical" evidence="6">
    <location>
        <begin position="512"/>
        <end position="529"/>
    </location>
</feature>
<feature type="transmembrane region" description="Helical" evidence="6">
    <location>
        <begin position="195"/>
        <end position="216"/>
    </location>
</feature>
<dbReference type="InterPro" id="IPR019108">
    <property type="entry name" value="Caa3_assmbl_CtaG-rel"/>
</dbReference>
<feature type="transmembrane region" description="Helical" evidence="6">
    <location>
        <begin position="425"/>
        <end position="447"/>
    </location>
</feature>
<gene>
    <name evidence="7" type="ORF">ABZ510_11370</name>
</gene>
<evidence type="ECO:0000313" key="7">
    <source>
        <dbReference type="EMBL" id="MEU1952453.1"/>
    </source>
</evidence>
<sequence length="649" mass="67598">MSIGMSAARAVWVGTAALSVAAVAGAAISAGDMPYAAAGTAFPGLAQAICYTVLRAFAMVAGAVALGALVYTVCCTETTGRGRVGVDGYAGLRVVERAATVWAVAAVALVPVTAADIGGSTTVALLRDGTLGPLLEASEKPKAWVVVALLAAGVALIARLSLSWLGAATALLFAAIGILPPVVVGNAGEGPGHDYATGAVLLFQPALSVCCGLLCCAAAHLRRNGAHCDTVIRRVRMLTGVCLAVTALTGGLLIALLLPPEPPAATGYGRLVLGAAVCVGLAAAFVWQAGRMRARAATLFTMAGAAALLAVALPAAAGVRPAPAFAGRRFSAHEAFIGFDIVAPPTAWQLLTFWRFDIVLGGAALAGIALYAVGVVRLRRRGDTWSARRTFSWVLGCLSLLVATSSGIGAYGYAMFSLHMITHMALNMVVPVLLVLGAPLTLLLRVVPATGRGELRGLREGLLEVLHSRASAVLAHPGFSIPVFVVTLYGLYFTSLFEDLISYHWGHVLMNVHFLIVGYLFYWAIIGIDPGPRRLPHLGRLGMLFAIMPFHAFFGVVVMSTASVIGGRFYTNLQLPWGIDLSADQHAGGGIAWVAGEVPVLIVVGALLSQWVAQDRRTAVRTDRKDETYGDSDLEAYNAMLAELARSRS</sequence>
<evidence type="ECO:0000256" key="5">
    <source>
        <dbReference type="ARBA" id="ARBA00023136"/>
    </source>
</evidence>
<evidence type="ECO:0000256" key="4">
    <source>
        <dbReference type="ARBA" id="ARBA00022989"/>
    </source>
</evidence>
<comment type="caution">
    <text evidence="7">The sequence shown here is derived from an EMBL/GenBank/DDBJ whole genome shotgun (WGS) entry which is preliminary data.</text>
</comment>
<accession>A0ABV2WNK2</accession>
<feature type="transmembrane region" description="Helical" evidence="6">
    <location>
        <begin position="141"/>
        <end position="158"/>
    </location>
</feature>
<feature type="transmembrane region" description="Helical" evidence="6">
    <location>
        <begin position="541"/>
        <end position="570"/>
    </location>
</feature>
<dbReference type="EMBL" id="JBEYBF010000006">
    <property type="protein sequence ID" value="MEU1952453.1"/>
    <property type="molecule type" value="Genomic_DNA"/>
</dbReference>
<evidence type="ECO:0000313" key="8">
    <source>
        <dbReference type="Proteomes" id="UP001550628"/>
    </source>
</evidence>
<name>A0ABV2WNK2_9NOCA</name>
<comment type="subcellular location">
    <subcellularLocation>
        <location evidence="1">Cell membrane</location>
        <topology evidence="1">Multi-pass membrane protein</topology>
    </subcellularLocation>
</comment>
<feature type="transmembrane region" description="Helical" evidence="6">
    <location>
        <begin position="165"/>
        <end position="183"/>
    </location>
</feature>
<proteinExistence type="predicted"/>
<feature type="transmembrane region" description="Helical" evidence="6">
    <location>
        <begin position="237"/>
        <end position="258"/>
    </location>
</feature>
<keyword evidence="2" id="KW-1003">Cell membrane</keyword>
<feature type="transmembrane region" description="Helical" evidence="6">
    <location>
        <begin position="468"/>
        <end position="492"/>
    </location>
</feature>
<protein>
    <submittedName>
        <fullName evidence="7">Cytochrome c oxidase assembly protein</fullName>
    </submittedName>
</protein>
<keyword evidence="4 6" id="KW-1133">Transmembrane helix</keyword>
<keyword evidence="8" id="KW-1185">Reference proteome</keyword>